<dbReference type="EMBL" id="CP113088">
    <property type="protein sequence ID" value="WAC03274.1"/>
    <property type="molecule type" value="Genomic_DNA"/>
</dbReference>
<reference evidence="1" key="1">
    <citation type="submission" date="2022-11" db="EMBL/GenBank/DDBJ databases">
        <title>Lacinutrix neustonica HL-RS19T sp. nov., isolated from the surface microlayer sample of brackish Lake Shihwa.</title>
        <authorList>
            <person name="Choi J.Y."/>
            <person name="Hwang C.Y."/>
        </authorList>
    </citation>
    <scope>NUCLEOTIDE SEQUENCE</scope>
    <source>
        <strain evidence="1">HL-RS19</strain>
    </source>
</reference>
<dbReference type="KEGG" id="lnu:N7U66_06810"/>
<organism evidence="1 2">
    <name type="scientific">Lacinutrix neustonica</name>
    <dbReference type="NCBI Taxonomy" id="2980107"/>
    <lineage>
        <taxon>Bacteria</taxon>
        <taxon>Pseudomonadati</taxon>
        <taxon>Bacteroidota</taxon>
        <taxon>Flavobacteriia</taxon>
        <taxon>Flavobacteriales</taxon>
        <taxon>Flavobacteriaceae</taxon>
        <taxon>Lacinutrix</taxon>
    </lineage>
</organism>
<dbReference type="RefSeq" id="WP_267677850.1">
    <property type="nucleotide sequence ID" value="NZ_CP113088.1"/>
</dbReference>
<keyword evidence="2" id="KW-1185">Reference proteome</keyword>
<dbReference type="Proteomes" id="UP001164705">
    <property type="component" value="Chromosome"/>
</dbReference>
<evidence type="ECO:0000313" key="2">
    <source>
        <dbReference type="Proteomes" id="UP001164705"/>
    </source>
</evidence>
<proteinExistence type="predicted"/>
<protein>
    <submittedName>
        <fullName evidence="1">Uncharacterized protein</fullName>
    </submittedName>
</protein>
<sequence length="165" mass="18651">MTTHDPSEYIRGIQQILISDKKKIGFLFGAGSSLAMKNETSLTVPAIGKMTSEIVEEVGKVDTKYKTALEDIKEELGEKNFNIETILSNLEQKVSFIGKSVLNSLNKGEFADLIKRIKKEVREKVSVHNRTLCDIALKKEFKQIVTKDIVSELVRDRFCKLDRTS</sequence>
<dbReference type="AlphaFoldDB" id="A0A9E8SFC8"/>
<gene>
    <name evidence="1" type="ORF">N7U66_06810</name>
</gene>
<evidence type="ECO:0000313" key="1">
    <source>
        <dbReference type="EMBL" id="WAC03274.1"/>
    </source>
</evidence>
<accession>A0A9E8SFC8</accession>
<name>A0A9E8SFC8_9FLAO</name>